<evidence type="ECO:0000313" key="1">
    <source>
        <dbReference type="EMBL" id="KPQ45186.1"/>
    </source>
</evidence>
<accession>A0A0N8KRK4</accession>
<organism evidence="1 2">
    <name type="scientific">Candidatus Methanoperedens nitratireducens</name>
    <dbReference type="NCBI Taxonomy" id="1392998"/>
    <lineage>
        <taxon>Archaea</taxon>
        <taxon>Methanobacteriati</taxon>
        <taxon>Methanobacteriota</taxon>
        <taxon>Stenosarchaea group</taxon>
        <taxon>Methanomicrobia</taxon>
        <taxon>Methanosarcinales</taxon>
        <taxon>ANME-2 cluster</taxon>
        <taxon>Candidatus Methanoperedentaceae</taxon>
        <taxon>Candidatus Methanoperedens</taxon>
    </lineage>
</organism>
<reference evidence="1 2" key="1">
    <citation type="submission" date="2015-09" db="EMBL/GenBank/DDBJ databases">
        <title>A metagenomics-based metabolic model of nitrate-dependent anaerobic oxidation of methane by Methanoperedens-like archaea.</title>
        <authorList>
            <person name="Arshad A."/>
            <person name="Speth D.R."/>
            <person name="De Graaf R.M."/>
            <person name="Op Den Camp H.J."/>
            <person name="Jetten M.S."/>
            <person name="Welte C.U."/>
        </authorList>
    </citation>
    <scope>NUCLEOTIDE SEQUENCE [LARGE SCALE GENOMIC DNA]</scope>
</reference>
<comment type="caution">
    <text evidence="1">The sequence shown here is derived from an EMBL/GenBank/DDBJ whole genome shotgun (WGS) entry which is preliminary data.</text>
</comment>
<gene>
    <name evidence="1" type="ORF">MPEBLZ_00208</name>
</gene>
<evidence type="ECO:0000313" key="2">
    <source>
        <dbReference type="Proteomes" id="UP000050360"/>
    </source>
</evidence>
<dbReference type="AlphaFoldDB" id="A0A0N8KRK4"/>
<sequence length="109" mass="12544">MIKDSNAEKIAKVFSDYCKDKNYHVKKSEDSNDIRLEISNIKERTIVNIYHTSKILIQGLFIKDESPKIKACSTRYDIMLSELRTEIKQSLNTLGAALEITDNQYKTNA</sequence>
<proteinExistence type="predicted"/>
<dbReference type="EMBL" id="LKCM01000018">
    <property type="protein sequence ID" value="KPQ45186.1"/>
    <property type="molecule type" value="Genomic_DNA"/>
</dbReference>
<dbReference type="Proteomes" id="UP000050360">
    <property type="component" value="Unassembled WGS sequence"/>
</dbReference>
<protein>
    <submittedName>
        <fullName evidence="1">Uncharacterized protein</fullName>
    </submittedName>
</protein>
<name>A0A0N8KRK4_9EURY</name>